<sequence length="157" mass="18048">MSDTTTRSAERTVADLQREWIFAWDKAEGSAPREFRTVFGRFYDFDADVILFDEADPERRTFRSVPEYAEAFWPAFTAMRSAAHAVPEGPEVLVSGELACGRMVFIAMLTAPDGEVTCLKCHNSLVWQRTEKRDWHIVRDQTAVEALPYEEAVRYFD</sequence>
<protein>
    <recommendedName>
        <fullName evidence="3">SnoaL-like domain-containing protein</fullName>
    </recommendedName>
</protein>
<organism evidence="1 2">
    <name type="scientific">Streptomyces minutiscleroticus</name>
    <dbReference type="NCBI Taxonomy" id="68238"/>
    <lineage>
        <taxon>Bacteria</taxon>
        <taxon>Bacillati</taxon>
        <taxon>Actinomycetota</taxon>
        <taxon>Actinomycetes</taxon>
        <taxon>Kitasatosporales</taxon>
        <taxon>Streptomycetaceae</taxon>
        <taxon>Streptomyces</taxon>
    </lineage>
</organism>
<accession>A0A918U8S4</accession>
<dbReference type="Gene3D" id="3.10.450.50">
    <property type="match status" value="1"/>
</dbReference>
<dbReference type="SUPFAM" id="SSF54427">
    <property type="entry name" value="NTF2-like"/>
    <property type="match status" value="1"/>
</dbReference>
<dbReference type="InterPro" id="IPR032710">
    <property type="entry name" value="NTF2-like_dom_sf"/>
</dbReference>
<name>A0A918U8S4_9ACTN</name>
<reference evidence="1" key="1">
    <citation type="journal article" date="2014" name="Int. J. Syst. Evol. Microbiol.">
        <title>Complete genome sequence of Corynebacterium casei LMG S-19264T (=DSM 44701T), isolated from a smear-ripened cheese.</title>
        <authorList>
            <consortium name="US DOE Joint Genome Institute (JGI-PGF)"/>
            <person name="Walter F."/>
            <person name="Albersmeier A."/>
            <person name="Kalinowski J."/>
            <person name="Ruckert C."/>
        </authorList>
    </citation>
    <scope>NUCLEOTIDE SEQUENCE</scope>
    <source>
        <strain evidence="1">JCM 4790</strain>
    </source>
</reference>
<keyword evidence="2" id="KW-1185">Reference proteome</keyword>
<dbReference type="EMBL" id="BMVU01000067">
    <property type="protein sequence ID" value="GGY08587.1"/>
    <property type="molecule type" value="Genomic_DNA"/>
</dbReference>
<evidence type="ECO:0000313" key="2">
    <source>
        <dbReference type="Proteomes" id="UP000619244"/>
    </source>
</evidence>
<dbReference type="AlphaFoldDB" id="A0A918U8S4"/>
<gene>
    <name evidence="1" type="ORF">GCM10010358_71960</name>
</gene>
<dbReference type="RefSeq" id="WP_190194515.1">
    <property type="nucleotide sequence ID" value="NZ_BMVU01000067.1"/>
</dbReference>
<proteinExistence type="predicted"/>
<reference evidence="1" key="2">
    <citation type="submission" date="2020-09" db="EMBL/GenBank/DDBJ databases">
        <authorList>
            <person name="Sun Q."/>
            <person name="Ohkuma M."/>
        </authorList>
    </citation>
    <scope>NUCLEOTIDE SEQUENCE</scope>
    <source>
        <strain evidence="1">JCM 4790</strain>
    </source>
</reference>
<dbReference type="Proteomes" id="UP000619244">
    <property type="component" value="Unassembled WGS sequence"/>
</dbReference>
<comment type="caution">
    <text evidence="1">The sequence shown here is derived from an EMBL/GenBank/DDBJ whole genome shotgun (WGS) entry which is preliminary data.</text>
</comment>
<evidence type="ECO:0008006" key="3">
    <source>
        <dbReference type="Google" id="ProtNLM"/>
    </source>
</evidence>
<evidence type="ECO:0000313" key="1">
    <source>
        <dbReference type="EMBL" id="GGY08587.1"/>
    </source>
</evidence>